<accession>A0A1M4UXX8</accession>
<dbReference type="Gene3D" id="1.10.357.10">
    <property type="entry name" value="Tetracycline Repressor, domain 2"/>
    <property type="match status" value="1"/>
</dbReference>
<dbReference type="InterPro" id="IPR001647">
    <property type="entry name" value="HTH_TetR"/>
</dbReference>
<dbReference type="Pfam" id="PF17939">
    <property type="entry name" value="TetR_C_30"/>
    <property type="match status" value="1"/>
</dbReference>
<keyword evidence="2 4" id="KW-0238">DNA-binding</keyword>
<gene>
    <name evidence="6" type="ORF">SAMN05444279_10539</name>
</gene>
<dbReference type="InterPro" id="IPR041586">
    <property type="entry name" value="PsrA_TetR_C"/>
</dbReference>
<evidence type="ECO:0000313" key="7">
    <source>
        <dbReference type="Proteomes" id="UP000325134"/>
    </source>
</evidence>
<dbReference type="InterPro" id="IPR036271">
    <property type="entry name" value="Tet_transcr_reg_TetR-rel_C_sf"/>
</dbReference>
<keyword evidence="3" id="KW-0804">Transcription</keyword>
<dbReference type="InterPro" id="IPR009057">
    <property type="entry name" value="Homeodomain-like_sf"/>
</dbReference>
<protein>
    <submittedName>
        <fullName evidence="6">Transcriptional regulator, TetR family</fullName>
    </submittedName>
</protein>
<dbReference type="GO" id="GO:0000976">
    <property type="term" value="F:transcription cis-regulatory region binding"/>
    <property type="evidence" value="ECO:0007669"/>
    <property type="project" value="TreeGrafter"/>
</dbReference>
<dbReference type="PANTHER" id="PTHR30055:SF234">
    <property type="entry name" value="HTH-TYPE TRANSCRIPTIONAL REGULATOR BETI"/>
    <property type="match status" value="1"/>
</dbReference>
<dbReference type="PANTHER" id="PTHR30055">
    <property type="entry name" value="HTH-TYPE TRANSCRIPTIONAL REGULATOR RUTR"/>
    <property type="match status" value="1"/>
</dbReference>
<sequence length="225" mass="24625">MKNMSAKYIEKQRQRAPSARSLETKARILDAAEALFAERGFEGASIRDIATRAGVQVGLVHHHGGGKEELFFQTVARRADALARIRMQALEDRRAQGPLTLRGILDCFIRPYVSLAETGGPGWMAYGRLVAHVSVDPRWRHIAAECFDPTAQFFIREIAALYPQADPALLATGQVYSVSAMLAHLNSAWRVQALSQGGDLSGIDQLVEFCAAGIEAMVHSGRARP</sequence>
<dbReference type="PRINTS" id="PR00455">
    <property type="entry name" value="HTHTETR"/>
</dbReference>
<feature type="DNA-binding region" description="H-T-H motif" evidence="4">
    <location>
        <begin position="45"/>
        <end position="64"/>
    </location>
</feature>
<organism evidence="6 7">
    <name type="scientific">Ruegeria intermedia</name>
    <dbReference type="NCBI Taxonomy" id="996115"/>
    <lineage>
        <taxon>Bacteria</taxon>
        <taxon>Pseudomonadati</taxon>
        <taxon>Pseudomonadota</taxon>
        <taxon>Alphaproteobacteria</taxon>
        <taxon>Rhodobacterales</taxon>
        <taxon>Roseobacteraceae</taxon>
        <taxon>Ruegeria</taxon>
    </lineage>
</organism>
<evidence type="ECO:0000256" key="3">
    <source>
        <dbReference type="ARBA" id="ARBA00023163"/>
    </source>
</evidence>
<reference evidence="6 7" key="1">
    <citation type="submission" date="2016-11" db="EMBL/GenBank/DDBJ databases">
        <authorList>
            <person name="Varghese N."/>
            <person name="Submissions S."/>
        </authorList>
    </citation>
    <scope>NUCLEOTIDE SEQUENCE [LARGE SCALE GENOMIC DNA]</scope>
    <source>
        <strain evidence="6 7">DSM 29341</strain>
    </source>
</reference>
<dbReference type="AlphaFoldDB" id="A0A1M4UXX8"/>
<dbReference type="SUPFAM" id="SSF48498">
    <property type="entry name" value="Tetracyclin repressor-like, C-terminal domain"/>
    <property type="match status" value="1"/>
</dbReference>
<evidence type="ECO:0000259" key="5">
    <source>
        <dbReference type="PROSITE" id="PS50977"/>
    </source>
</evidence>
<dbReference type="Proteomes" id="UP000325134">
    <property type="component" value="Unassembled WGS sequence"/>
</dbReference>
<keyword evidence="1" id="KW-0805">Transcription regulation</keyword>
<name>A0A1M4UXX8_9RHOB</name>
<dbReference type="GO" id="GO:0003700">
    <property type="term" value="F:DNA-binding transcription factor activity"/>
    <property type="evidence" value="ECO:0007669"/>
    <property type="project" value="TreeGrafter"/>
</dbReference>
<dbReference type="EMBL" id="FQVK01000005">
    <property type="protein sequence ID" value="SHE61510.1"/>
    <property type="molecule type" value="Genomic_DNA"/>
</dbReference>
<dbReference type="SUPFAM" id="SSF46689">
    <property type="entry name" value="Homeodomain-like"/>
    <property type="match status" value="1"/>
</dbReference>
<evidence type="ECO:0000256" key="4">
    <source>
        <dbReference type="PROSITE-ProRule" id="PRU00335"/>
    </source>
</evidence>
<dbReference type="PROSITE" id="PS50977">
    <property type="entry name" value="HTH_TETR_2"/>
    <property type="match status" value="1"/>
</dbReference>
<keyword evidence="7" id="KW-1185">Reference proteome</keyword>
<proteinExistence type="predicted"/>
<evidence type="ECO:0000313" key="6">
    <source>
        <dbReference type="EMBL" id="SHE61510.1"/>
    </source>
</evidence>
<evidence type="ECO:0000256" key="2">
    <source>
        <dbReference type="ARBA" id="ARBA00023125"/>
    </source>
</evidence>
<feature type="domain" description="HTH tetR-type" evidence="5">
    <location>
        <begin position="22"/>
        <end position="82"/>
    </location>
</feature>
<evidence type="ECO:0000256" key="1">
    <source>
        <dbReference type="ARBA" id="ARBA00023015"/>
    </source>
</evidence>
<dbReference type="InterPro" id="IPR050109">
    <property type="entry name" value="HTH-type_TetR-like_transc_reg"/>
</dbReference>
<dbReference type="Pfam" id="PF00440">
    <property type="entry name" value="TetR_N"/>
    <property type="match status" value="1"/>
</dbReference>